<evidence type="ECO:0000256" key="2">
    <source>
        <dbReference type="ARBA" id="ARBA00006739"/>
    </source>
</evidence>
<keyword evidence="7" id="KW-1185">Reference proteome</keyword>
<comment type="similarity">
    <text evidence="2">Belongs to the glycosyltransferase 2 family.</text>
</comment>
<reference evidence="6 7" key="1">
    <citation type="submission" date="2019-01" db="EMBL/GenBank/DDBJ databases">
        <title>Agromyces.</title>
        <authorList>
            <person name="Li J."/>
        </authorList>
    </citation>
    <scope>NUCLEOTIDE SEQUENCE [LARGE SCALE GENOMIC DNA]</scope>
    <source>
        <strain evidence="6 7">DSM 15934</strain>
    </source>
</reference>
<proteinExistence type="inferred from homology"/>
<dbReference type="GO" id="GO:0016757">
    <property type="term" value="F:glycosyltransferase activity"/>
    <property type="evidence" value="ECO:0007669"/>
    <property type="project" value="UniProtKB-KW"/>
</dbReference>
<dbReference type="Proteomes" id="UP000293865">
    <property type="component" value="Unassembled WGS sequence"/>
</dbReference>
<dbReference type="InterPro" id="IPR029044">
    <property type="entry name" value="Nucleotide-diphossugar_trans"/>
</dbReference>
<protein>
    <submittedName>
        <fullName evidence="6">Glycosyltransferase family 2 protein</fullName>
    </submittedName>
</protein>
<dbReference type="RefSeq" id="WP_129520016.1">
    <property type="nucleotide sequence ID" value="NZ_SDPN01000008.1"/>
</dbReference>
<dbReference type="Gene3D" id="3.90.550.10">
    <property type="entry name" value="Spore Coat Polysaccharide Biosynthesis Protein SpsA, Chain A"/>
    <property type="match status" value="1"/>
</dbReference>
<feature type="domain" description="Glycosyltransferase 2-like" evidence="5">
    <location>
        <begin position="44"/>
        <end position="146"/>
    </location>
</feature>
<evidence type="ECO:0000256" key="3">
    <source>
        <dbReference type="ARBA" id="ARBA00022676"/>
    </source>
</evidence>
<evidence type="ECO:0000313" key="7">
    <source>
        <dbReference type="Proteomes" id="UP000293865"/>
    </source>
</evidence>
<comment type="caution">
    <text evidence="6">The sequence shown here is derived from an EMBL/GenBank/DDBJ whole genome shotgun (WGS) entry which is preliminary data.</text>
</comment>
<keyword evidence="3" id="KW-0328">Glycosyltransferase</keyword>
<evidence type="ECO:0000256" key="1">
    <source>
        <dbReference type="ARBA" id="ARBA00004776"/>
    </source>
</evidence>
<evidence type="ECO:0000256" key="4">
    <source>
        <dbReference type="ARBA" id="ARBA00022679"/>
    </source>
</evidence>
<dbReference type="PANTHER" id="PTHR43179">
    <property type="entry name" value="RHAMNOSYLTRANSFERASE WBBL"/>
    <property type="match status" value="1"/>
</dbReference>
<evidence type="ECO:0000259" key="5">
    <source>
        <dbReference type="Pfam" id="PF00535"/>
    </source>
</evidence>
<dbReference type="AlphaFoldDB" id="A0A4Q2L639"/>
<gene>
    <name evidence="6" type="ORF">ESP51_06120</name>
</gene>
<dbReference type="Pfam" id="PF00535">
    <property type="entry name" value="Glycos_transf_2"/>
    <property type="match status" value="1"/>
</dbReference>
<sequence>MTSPGNDSADEADRLALVVVNFASSSLLAANLVDPGLRSVIGFVVVVDNPSTVDESRRVQELCAAHEWVLVELPRNEGFGAGVNAGVARARELACTRVLALNPDATIDPDSVRTLLAASRADPRALVAPRIVRPDGGGWFSGAVLDPRTGTTRRASGIELEGDSTWQTGACFLVTIAMWDEVGGFDDDYFMYWEDIDLSWRWHEAGGRLVLLEDATAVHDPGGTQFGAGKSPLYVYFNCRNRLLFARKRFASRFGRRWWPASVRYAWSVATRGSRRMLAKHPLLVWSAFRGTLAGAFGSLTPRRAPARR</sequence>
<dbReference type="OrthoDB" id="9771846at2"/>
<evidence type="ECO:0000313" key="6">
    <source>
        <dbReference type="EMBL" id="RXZ71943.1"/>
    </source>
</evidence>
<organism evidence="6 7">
    <name type="scientific">Agromyces albus</name>
    <dbReference type="NCBI Taxonomy" id="205332"/>
    <lineage>
        <taxon>Bacteria</taxon>
        <taxon>Bacillati</taxon>
        <taxon>Actinomycetota</taxon>
        <taxon>Actinomycetes</taxon>
        <taxon>Micrococcales</taxon>
        <taxon>Microbacteriaceae</taxon>
        <taxon>Agromyces</taxon>
    </lineage>
</organism>
<dbReference type="PANTHER" id="PTHR43179:SF12">
    <property type="entry name" value="GALACTOFURANOSYLTRANSFERASE GLFT2"/>
    <property type="match status" value="1"/>
</dbReference>
<dbReference type="EMBL" id="SDPN01000008">
    <property type="protein sequence ID" value="RXZ71943.1"/>
    <property type="molecule type" value="Genomic_DNA"/>
</dbReference>
<dbReference type="SUPFAM" id="SSF53448">
    <property type="entry name" value="Nucleotide-diphospho-sugar transferases"/>
    <property type="match status" value="1"/>
</dbReference>
<accession>A0A4Q2L639</accession>
<keyword evidence="4 6" id="KW-0808">Transferase</keyword>
<name>A0A4Q2L639_9MICO</name>
<dbReference type="InterPro" id="IPR001173">
    <property type="entry name" value="Glyco_trans_2-like"/>
</dbReference>
<comment type="pathway">
    <text evidence="1">Cell wall biogenesis; cell wall polysaccharide biosynthesis.</text>
</comment>